<gene>
    <name evidence="2" type="ORF">NA56DRAFT_687076</name>
</gene>
<dbReference type="OrthoDB" id="3547347at2759"/>
<reference evidence="2 3" key="1">
    <citation type="submission" date="2016-05" db="EMBL/GenBank/DDBJ databases">
        <title>A degradative enzymes factory behind the ericoid mycorrhizal symbiosis.</title>
        <authorList>
            <consortium name="DOE Joint Genome Institute"/>
            <person name="Martino E."/>
            <person name="Morin E."/>
            <person name="Grelet G."/>
            <person name="Kuo A."/>
            <person name="Kohler A."/>
            <person name="Daghino S."/>
            <person name="Barry K."/>
            <person name="Choi C."/>
            <person name="Cichocki N."/>
            <person name="Clum A."/>
            <person name="Copeland A."/>
            <person name="Hainaut M."/>
            <person name="Haridas S."/>
            <person name="Labutti K."/>
            <person name="Lindquist E."/>
            <person name="Lipzen A."/>
            <person name="Khouja H.-R."/>
            <person name="Murat C."/>
            <person name="Ohm R."/>
            <person name="Olson A."/>
            <person name="Spatafora J."/>
            <person name="Veneault-Fourrey C."/>
            <person name="Henrissat B."/>
            <person name="Grigoriev I."/>
            <person name="Martin F."/>
            <person name="Perotto S."/>
        </authorList>
    </citation>
    <scope>NUCLEOTIDE SEQUENCE [LARGE SCALE GENOMIC DNA]</scope>
    <source>
        <strain evidence="2 3">UAMH 7357</strain>
    </source>
</reference>
<dbReference type="EMBL" id="KZ613473">
    <property type="protein sequence ID" value="PMD24356.1"/>
    <property type="molecule type" value="Genomic_DNA"/>
</dbReference>
<sequence>MECTTPVGQAAIEALRDATDQAAKALYQSSVEQSSLRLRIAELEAENARLADELGDAQTEVKILTQDQELLQKELELEKSSNKRLQEEIDMPLRQSTSTDEELDDAKIEIEKLKSEVSELQDELSHLELVEELLEESRATVNQLDEEIADLKEQHLQDSKVNTELVQGHKTSLHDLRQRIADLEYERRQKEPLVQKAVAIRRKFLIQAREQLGLGQTEAFVAEYETGGNAVVHGGDGLADEALLLGGYLDSEEWGEVFEALYGKKAGEFGTCPKGLRRLKDCEVTIKVVQVVRGARPSFTERSEAEAQIRTIKQMYERDSEEADRDAIVQGGIARVEALTEEIVQAARGDDAIFKETS</sequence>
<evidence type="ECO:0000256" key="1">
    <source>
        <dbReference type="SAM" id="Coils"/>
    </source>
</evidence>
<keyword evidence="1" id="KW-0175">Coiled coil</keyword>
<keyword evidence="3" id="KW-1185">Reference proteome</keyword>
<dbReference type="Proteomes" id="UP000235672">
    <property type="component" value="Unassembled WGS sequence"/>
</dbReference>
<name>A0A2J6QDL9_9HELO</name>
<evidence type="ECO:0000313" key="2">
    <source>
        <dbReference type="EMBL" id="PMD24356.1"/>
    </source>
</evidence>
<protein>
    <submittedName>
        <fullName evidence="2">Uncharacterized protein</fullName>
    </submittedName>
</protein>
<feature type="coiled-coil region" evidence="1">
    <location>
        <begin position="33"/>
        <end position="186"/>
    </location>
</feature>
<dbReference type="AlphaFoldDB" id="A0A2J6QDL9"/>
<accession>A0A2J6QDL9</accession>
<organism evidence="2 3">
    <name type="scientific">Hyaloscypha hepaticicola</name>
    <dbReference type="NCBI Taxonomy" id="2082293"/>
    <lineage>
        <taxon>Eukaryota</taxon>
        <taxon>Fungi</taxon>
        <taxon>Dikarya</taxon>
        <taxon>Ascomycota</taxon>
        <taxon>Pezizomycotina</taxon>
        <taxon>Leotiomycetes</taxon>
        <taxon>Helotiales</taxon>
        <taxon>Hyaloscyphaceae</taxon>
        <taxon>Hyaloscypha</taxon>
    </lineage>
</organism>
<proteinExistence type="predicted"/>
<evidence type="ECO:0000313" key="3">
    <source>
        <dbReference type="Proteomes" id="UP000235672"/>
    </source>
</evidence>